<dbReference type="EMBL" id="JAAXOM010000006">
    <property type="protein sequence ID" value="NKX90432.1"/>
    <property type="molecule type" value="Genomic_DNA"/>
</dbReference>
<feature type="transmembrane region" description="Helical" evidence="2">
    <location>
        <begin position="113"/>
        <end position="133"/>
    </location>
</feature>
<feature type="compositionally biased region" description="Low complexity" evidence="1">
    <location>
        <begin position="141"/>
        <end position="167"/>
    </location>
</feature>
<keyword evidence="4" id="KW-1185">Reference proteome</keyword>
<evidence type="ECO:0000313" key="4">
    <source>
        <dbReference type="Proteomes" id="UP000572007"/>
    </source>
</evidence>
<dbReference type="RefSeq" id="WP_067642628.1">
    <property type="nucleotide sequence ID" value="NZ_JAAXOM010000006.1"/>
</dbReference>
<organism evidence="3 4">
    <name type="scientific">Nocardia coubleae</name>
    <dbReference type="NCBI Taxonomy" id="356147"/>
    <lineage>
        <taxon>Bacteria</taxon>
        <taxon>Bacillati</taxon>
        <taxon>Actinomycetota</taxon>
        <taxon>Actinomycetes</taxon>
        <taxon>Mycobacteriales</taxon>
        <taxon>Nocardiaceae</taxon>
        <taxon>Nocardia</taxon>
    </lineage>
</organism>
<reference evidence="3 4" key="1">
    <citation type="submission" date="2020-04" db="EMBL/GenBank/DDBJ databases">
        <title>MicrobeNet Type strains.</title>
        <authorList>
            <person name="Nicholson A.C."/>
        </authorList>
    </citation>
    <scope>NUCLEOTIDE SEQUENCE [LARGE SCALE GENOMIC DNA]</scope>
    <source>
        <strain evidence="3 4">DSM 44960</strain>
    </source>
</reference>
<feature type="compositionally biased region" description="Low complexity" evidence="1">
    <location>
        <begin position="52"/>
        <end position="62"/>
    </location>
</feature>
<comment type="caution">
    <text evidence="3">The sequence shown here is derived from an EMBL/GenBank/DDBJ whole genome shotgun (WGS) entry which is preliminary data.</text>
</comment>
<proteinExistence type="predicted"/>
<evidence type="ECO:0000256" key="1">
    <source>
        <dbReference type="SAM" id="MobiDB-lite"/>
    </source>
</evidence>
<sequence>MTREDPPAGGADDQGSWWMTPRADGQQADAAPPTVRADTPGFGQQPPPSQPQWPVGQQSQPWQQPPVSQPWQQPMPGQPMPGQPMQGQPMMGQPQWQQPRPPYARSGSSSTPWLIGGAVVCAFLVLIVIAVVIGGNSDPDSPVVAAPTTTSSTVPSTYSTTSAAPTSKPFDWNTLDSAATDDTPLTVKALLPQSFTDSKGVLYTLRASGEHGCDQPGNSDNVSSAITSNGCTTNITGSYIDKDDHILVSVNVLVFPTDSAARSAYDTLDGQTQDWGIWCPTTGLASDTCHGDIMSATRVQWSAYSHRYFTQATGIYIDLSDNSSLEEWCKAGANAAATTVGPKNYWQK</sequence>
<dbReference type="SUPFAM" id="SSF81995">
    <property type="entry name" value="beta-sandwich domain of Sec23/24"/>
    <property type="match status" value="1"/>
</dbReference>
<keyword evidence="2" id="KW-0472">Membrane</keyword>
<protein>
    <submittedName>
        <fullName evidence="3">Uncharacterized protein</fullName>
    </submittedName>
</protein>
<dbReference type="AlphaFoldDB" id="A0A846WAG2"/>
<gene>
    <name evidence="3" type="ORF">HGA10_24410</name>
</gene>
<feature type="region of interest" description="Disordered" evidence="1">
    <location>
        <begin position="1"/>
        <end position="109"/>
    </location>
</feature>
<keyword evidence="2" id="KW-1133">Transmembrane helix</keyword>
<dbReference type="Proteomes" id="UP000572007">
    <property type="component" value="Unassembled WGS sequence"/>
</dbReference>
<feature type="region of interest" description="Disordered" evidence="1">
    <location>
        <begin position="137"/>
        <end position="167"/>
    </location>
</feature>
<evidence type="ECO:0000313" key="3">
    <source>
        <dbReference type="EMBL" id="NKX90432.1"/>
    </source>
</evidence>
<name>A0A846WAG2_9NOCA</name>
<accession>A0A846WAG2</accession>
<feature type="compositionally biased region" description="Low complexity" evidence="1">
    <location>
        <begin position="83"/>
        <end position="98"/>
    </location>
</feature>
<evidence type="ECO:0000256" key="2">
    <source>
        <dbReference type="SAM" id="Phobius"/>
    </source>
</evidence>
<keyword evidence="2" id="KW-0812">Transmembrane</keyword>